<dbReference type="Proteomes" id="UP001341281">
    <property type="component" value="Chromosome 04"/>
</dbReference>
<feature type="region of interest" description="Disordered" evidence="1">
    <location>
        <begin position="307"/>
        <end position="330"/>
    </location>
</feature>
<proteinExistence type="predicted"/>
<evidence type="ECO:0000313" key="3">
    <source>
        <dbReference type="Proteomes" id="UP001341281"/>
    </source>
</evidence>
<gene>
    <name evidence="2" type="ORF">U9M48_018234</name>
</gene>
<evidence type="ECO:0000313" key="2">
    <source>
        <dbReference type="EMBL" id="WVZ69452.1"/>
    </source>
</evidence>
<dbReference type="EMBL" id="CP144748">
    <property type="protein sequence ID" value="WVZ69452.1"/>
    <property type="molecule type" value="Genomic_DNA"/>
</dbReference>
<organism evidence="2 3">
    <name type="scientific">Paspalum notatum var. saurae</name>
    <dbReference type="NCBI Taxonomy" id="547442"/>
    <lineage>
        <taxon>Eukaryota</taxon>
        <taxon>Viridiplantae</taxon>
        <taxon>Streptophyta</taxon>
        <taxon>Embryophyta</taxon>
        <taxon>Tracheophyta</taxon>
        <taxon>Spermatophyta</taxon>
        <taxon>Magnoliopsida</taxon>
        <taxon>Liliopsida</taxon>
        <taxon>Poales</taxon>
        <taxon>Poaceae</taxon>
        <taxon>PACMAD clade</taxon>
        <taxon>Panicoideae</taxon>
        <taxon>Andropogonodae</taxon>
        <taxon>Paspaleae</taxon>
        <taxon>Paspalinae</taxon>
        <taxon>Paspalum</taxon>
    </lineage>
</organism>
<dbReference type="AlphaFoldDB" id="A0AAQ3TD01"/>
<keyword evidence="3" id="KW-1185">Reference proteome</keyword>
<sequence>MAGLDVWTTPKLYMPACPLQADAAILLVLLVVIRLMVLQDPPPVGPLHHVLVVVHLPAHGHGVLVGEAVVELVHQRHVPVHHQLEPAAAAVALPASDAVQVDLEVVRLRLAAVGLEERRPARVDEQLHAHVGVAHGRVVRDAVGLVPDAEHPEVRQPVEDVPEVAVPRARAAEHHGGHRGRTAAVAQGPVVRIGDDVDGVEGGQGRAQAVPNDADARLLVLRTEHTDLHPGTLLAELGALVRRRVQRQPSAPSGPRIPAAEASASLRSATHSSARCVPRHATTMSLRPSAAAPSSVATATYPIQLHSRARPWRQSGRSSTLPRTSALAVA</sequence>
<evidence type="ECO:0000256" key="1">
    <source>
        <dbReference type="SAM" id="MobiDB-lite"/>
    </source>
</evidence>
<accession>A0AAQ3TD01</accession>
<reference evidence="2 3" key="1">
    <citation type="submission" date="2024-02" db="EMBL/GenBank/DDBJ databases">
        <title>High-quality chromosome-scale genome assembly of Pensacola bahiagrass (Paspalum notatum Flugge var. saurae).</title>
        <authorList>
            <person name="Vega J.M."/>
            <person name="Podio M."/>
            <person name="Orjuela J."/>
            <person name="Siena L.A."/>
            <person name="Pessino S.C."/>
            <person name="Combes M.C."/>
            <person name="Mariac C."/>
            <person name="Albertini E."/>
            <person name="Pupilli F."/>
            <person name="Ortiz J.P.A."/>
            <person name="Leblanc O."/>
        </authorList>
    </citation>
    <scope>NUCLEOTIDE SEQUENCE [LARGE SCALE GENOMIC DNA]</scope>
    <source>
        <strain evidence="2">R1</strain>
        <tissue evidence="2">Leaf</tissue>
    </source>
</reference>
<protein>
    <submittedName>
        <fullName evidence="2">Uncharacterized protein</fullName>
    </submittedName>
</protein>
<name>A0AAQ3TD01_PASNO</name>